<dbReference type="RefSeq" id="WP_285994930.1">
    <property type="nucleotide sequence ID" value="NZ_CP127295.1"/>
</dbReference>
<gene>
    <name evidence="1" type="ORF">QRX60_30810</name>
</gene>
<reference evidence="1 2" key="1">
    <citation type="submission" date="2023-06" db="EMBL/GenBank/DDBJ databases">
        <authorList>
            <person name="Oyuntsetseg B."/>
            <person name="Kim S.B."/>
        </authorList>
    </citation>
    <scope>NUCLEOTIDE SEQUENCE [LARGE SCALE GENOMIC DNA]</scope>
    <source>
        <strain evidence="1 2">4-36</strain>
    </source>
</reference>
<evidence type="ECO:0000313" key="1">
    <source>
        <dbReference type="EMBL" id="WIX98445.1"/>
    </source>
</evidence>
<dbReference type="Proteomes" id="UP001239397">
    <property type="component" value="Chromosome"/>
</dbReference>
<evidence type="ECO:0000313" key="2">
    <source>
        <dbReference type="Proteomes" id="UP001239397"/>
    </source>
</evidence>
<dbReference type="AlphaFoldDB" id="A0A9Y2JJ62"/>
<accession>A0A9Y2JJ62</accession>
<sequence length="88" mass="9350">MPSASNSRSAALKGADRSDLDVPLADAVARWLATDAREPLRSLTRDGTLQARQQIPRLTALDPITGQVIRAVANRPVIMRAAESDASG</sequence>
<name>A0A9Y2JJ62_9PSEU</name>
<dbReference type="EMBL" id="CP127295">
    <property type="protein sequence ID" value="WIX98445.1"/>
    <property type="molecule type" value="Genomic_DNA"/>
</dbReference>
<dbReference type="KEGG" id="amog:QRX60_30810"/>
<protein>
    <submittedName>
        <fullName evidence="1">Uncharacterized protein</fullName>
    </submittedName>
</protein>
<keyword evidence="2" id="KW-1185">Reference proteome</keyword>
<proteinExistence type="predicted"/>
<organism evidence="1 2">
    <name type="scientific">Amycolatopsis mongoliensis</name>
    <dbReference type="NCBI Taxonomy" id="715475"/>
    <lineage>
        <taxon>Bacteria</taxon>
        <taxon>Bacillati</taxon>
        <taxon>Actinomycetota</taxon>
        <taxon>Actinomycetes</taxon>
        <taxon>Pseudonocardiales</taxon>
        <taxon>Pseudonocardiaceae</taxon>
        <taxon>Amycolatopsis</taxon>
    </lineage>
</organism>